<dbReference type="SUPFAM" id="SSF54631">
    <property type="entry name" value="CBS-domain pair"/>
    <property type="match status" value="1"/>
</dbReference>
<evidence type="ECO:0000256" key="7">
    <source>
        <dbReference type="ARBA" id="ARBA00022989"/>
    </source>
</evidence>
<evidence type="ECO:0000256" key="10">
    <source>
        <dbReference type="ARBA" id="ARBA00023136"/>
    </source>
</evidence>
<evidence type="ECO:0000259" key="12">
    <source>
        <dbReference type="PROSITE" id="PS50042"/>
    </source>
</evidence>
<evidence type="ECO:0000256" key="9">
    <source>
        <dbReference type="ARBA" id="ARBA00023122"/>
    </source>
</evidence>
<dbReference type="GO" id="GO:0006811">
    <property type="term" value="P:monoatomic ion transport"/>
    <property type="evidence" value="ECO:0007669"/>
    <property type="project" value="UniProtKB-KW"/>
</dbReference>
<evidence type="ECO:0000256" key="11">
    <source>
        <dbReference type="PROSITE-ProRule" id="PRU00703"/>
    </source>
</evidence>
<dbReference type="InterPro" id="IPR045095">
    <property type="entry name" value="ACDP"/>
</dbReference>
<proteinExistence type="inferred from homology"/>
<dbReference type="InterPro" id="IPR000644">
    <property type="entry name" value="CBS_dom"/>
</dbReference>
<evidence type="ECO:0000256" key="8">
    <source>
        <dbReference type="ARBA" id="ARBA00023065"/>
    </source>
</evidence>
<dbReference type="GO" id="GO:0005886">
    <property type="term" value="C:plasma membrane"/>
    <property type="evidence" value="ECO:0007669"/>
    <property type="project" value="UniProtKB-SubCell"/>
</dbReference>
<dbReference type="GO" id="GO:0022857">
    <property type="term" value="F:transmembrane transporter activity"/>
    <property type="evidence" value="ECO:0007669"/>
    <property type="project" value="TreeGrafter"/>
</dbReference>
<dbReference type="InterPro" id="IPR018490">
    <property type="entry name" value="cNMP-bd_dom_sf"/>
</dbReference>
<dbReference type="PANTHER" id="PTHR12064:SF94">
    <property type="entry name" value="UNEXTENDED PROTEIN"/>
    <property type="match status" value="1"/>
</dbReference>
<comment type="subcellular location">
    <subcellularLocation>
        <location evidence="1">Cell membrane</location>
        <topology evidence="1">Multi-pass membrane protein</topology>
    </subcellularLocation>
</comment>
<dbReference type="AlphaFoldDB" id="A0AAN9FU86"/>
<feature type="domain" description="CBS" evidence="13">
    <location>
        <begin position="45"/>
        <end position="106"/>
    </location>
</feature>
<gene>
    <name evidence="14" type="primary">CNNM2_1</name>
    <name evidence="14" type="ORF">SK128_004008</name>
</gene>
<keyword evidence="7" id="KW-1133">Transmembrane helix</keyword>
<keyword evidence="5" id="KW-0812">Transmembrane</keyword>
<dbReference type="PANTHER" id="PTHR12064">
    <property type="entry name" value="METAL TRANSPORTER CNNM"/>
    <property type="match status" value="1"/>
</dbReference>
<dbReference type="SUPFAM" id="SSF51206">
    <property type="entry name" value="cAMP-binding domain-like"/>
    <property type="match status" value="1"/>
</dbReference>
<keyword evidence="10" id="KW-0472">Membrane</keyword>
<comment type="similarity">
    <text evidence="2">Belongs to the ACDP family.</text>
</comment>
<dbReference type="PROSITE" id="PS50042">
    <property type="entry name" value="CNMP_BINDING_3"/>
    <property type="match status" value="1"/>
</dbReference>
<keyword evidence="3" id="KW-0813">Transport</keyword>
<feature type="domain" description="CBS" evidence="13">
    <location>
        <begin position="113"/>
        <end position="180"/>
    </location>
</feature>
<dbReference type="CDD" id="cd04590">
    <property type="entry name" value="CBS_pair_CorC_HlyC_assoc"/>
    <property type="match status" value="1"/>
</dbReference>
<keyword evidence="9 11" id="KW-0129">CBS domain</keyword>
<sequence>MQEIAPLQRVNKLKLTHDKTDIKAEEQKVICGALDLHRKTVREIMTKIRDVYMLSIDSSLDFDTINDIMQQGYSRVPVYEGDRTNIVSVLFIKDLAFIDPDDNTPLKTLCQFYQNPLNFVIEDTTLDVVMKDFKEGSKGHMAFVHKVNSEGDGDPFYEVVGVVTLEDVIEELIQEEIVDETDVFTDNRKRRRRQIMGRRDFTEFSQTGSQTNNKKVQISAQVQVAVFQYLRTTLEPFKEGQLSEAVVKRLIIQDIIQNIKVTNREESKSDPSTFIYTQGKPADYFVLIIEGYVEVVIGKEGLTFENGPFTYFGLAALPQVKGLVESPSIALHRSRGSIRSIQSLDTTKSSFVPDYSVRAVSDVLYLKISCSHYIAARRAFLLEQLQKEPCQETFEKELTKMLNEEVGEVSPLKDVKEVPHKETSALPNGTPVQAFNKDTSSDYIPTHPNLPNSVKKPKQMMETKLRELPTTVNTINVAAIDNDHSNSLENTLRENYEEESEDQTSTAL</sequence>
<dbReference type="InterPro" id="IPR044751">
    <property type="entry name" value="Ion_transp-like_CBS"/>
</dbReference>
<comment type="caution">
    <text evidence="14">The sequence shown here is derived from an EMBL/GenBank/DDBJ whole genome shotgun (WGS) entry which is preliminary data.</text>
</comment>
<evidence type="ECO:0000256" key="3">
    <source>
        <dbReference type="ARBA" id="ARBA00022448"/>
    </source>
</evidence>
<accession>A0AAN9FU86</accession>
<evidence type="ECO:0000256" key="1">
    <source>
        <dbReference type="ARBA" id="ARBA00004651"/>
    </source>
</evidence>
<keyword evidence="6" id="KW-0677">Repeat</keyword>
<reference evidence="14 15" key="1">
    <citation type="submission" date="2023-11" db="EMBL/GenBank/DDBJ databases">
        <title>Halocaridina rubra genome assembly.</title>
        <authorList>
            <person name="Smith C."/>
        </authorList>
    </citation>
    <scope>NUCLEOTIDE SEQUENCE [LARGE SCALE GENOMIC DNA]</scope>
    <source>
        <strain evidence="14">EP-1</strain>
        <tissue evidence="14">Whole</tissue>
    </source>
</reference>
<evidence type="ECO:0000256" key="2">
    <source>
        <dbReference type="ARBA" id="ARBA00010484"/>
    </source>
</evidence>
<evidence type="ECO:0000256" key="6">
    <source>
        <dbReference type="ARBA" id="ARBA00022737"/>
    </source>
</evidence>
<dbReference type="Gene3D" id="3.10.580.10">
    <property type="entry name" value="CBS-domain"/>
    <property type="match status" value="1"/>
</dbReference>
<name>A0AAN9FU86_HALRR</name>
<evidence type="ECO:0000256" key="4">
    <source>
        <dbReference type="ARBA" id="ARBA00022475"/>
    </source>
</evidence>
<organism evidence="14 15">
    <name type="scientific">Halocaridina rubra</name>
    <name type="common">Hawaiian red shrimp</name>
    <dbReference type="NCBI Taxonomy" id="373956"/>
    <lineage>
        <taxon>Eukaryota</taxon>
        <taxon>Metazoa</taxon>
        <taxon>Ecdysozoa</taxon>
        <taxon>Arthropoda</taxon>
        <taxon>Crustacea</taxon>
        <taxon>Multicrustacea</taxon>
        <taxon>Malacostraca</taxon>
        <taxon>Eumalacostraca</taxon>
        <taxon>Eucarida</taxon>
        <taxon>Decapoda</taxon>
        <taxon>Pleocyemata</taxon>
        <taxon>Caridea</taxon>
        <taxon>Atyoidea</taxon>
        <taxon>Atyidae</taxon>
        <taxon>Halocaridina</taxon>
    </lineage>
</organism>
<evidence type="ECO:0000313" key="15">
    <source>
        <dbReference type="Proteomes" id="UP001381693"/>
    </source>
</evidence>
<dbReference type="PROSITE" id="PS51371">
    <property type="entry name" value="CBS"/>
    <property type="match status" value="2"/>
</dbReference>
<evidence type="ECO:0000313" key="14">
    <source>
        <dbReference type="EMBL" id="KAK7086718.1"/>
    </source>
</evidence>
<dbReference type="Proteomes" id="UP001381693">
    <property type="component" value="Unassembled WGS sequence"/>
</dbReference>
<dbReference type="GO" id="GO:0010960">
    <property type="term" value="P:magnesium ion homeostasis"/>
    <property type="evidence" value="ECO:0007669"/>
    <property type="project" value="InterPro"/>
</dbReference>
<keyword evidence="15" id="KW-1185">Reference proteome</keyword>
<keyword evidence="8" id="KW-0406">Ion transport</keyword>
<feature type="domain" description="Cyclic nucleotide-binding" evidence="12">
    <location>
        <begin position="246"/>
        <end position="317"/>
    </location>
</feature>
<protein>
    <submittedName>
        <fullName evidence="14">Metal transporter cnnm2</fullName>
    </submittedName>
</protein>
<evidence type="ECO:0000259" key="13">
    <source>
        <dbReference type="PROSITE" id="PS51371"/>
    </source>
</evidence>
<keyword evidence="4" id="KW-1003">Cell membrane</keyword>
<dbReference type="FunFam" id="3.10.580.10:FF:000001">
    <property type="entry name" value="Putative metal transporter CNNM3 isoform 2"/>
    <property type="match status" value="1"/>
</dbReference>
<evidence type="ECO:0000256" key="5">
    <source>
        <dbReference type="ARBA" id="ARBA00022692"/>
    </source>
</evidence>
<dbReference type="EMBL" id="JAXCGZ010000098">
    <property type="protein sequence ID" value="KAK7086718.1"/>
    <property type="molecule type" value="Genomic_DNA"/>
</dbReference>
<dbReference type="Pfam" id="PF25562">
    <property type="entry name" value="CNBH_CNNM2_C"/>
    <property type="match status" value="1"/>
</dbReference>
<dbReference type="Gene3D" id="2.60.120.10">
    <property type="entry name" value="Jelly Rolls"/>
    <property type="match status" value="1"/>
</dbReference>
<dbReference type="InterPro" id="IPR014710">
    <property type="entry name" value="RmlC-like_jellyroll"/>
</dbReference>
<dbReference type="InterPro" id="IPR000595">
    <property type="entry name" value="cNMP-bd_dom"/>
</dbReference>
<dbReference type="InterPro" id="IPR046342">
    <property type="entry name" value="CBS_dom_sf"/>
</dbReference>